<dbReference type="SUPFAM" id="SSF101908">
    <property type="entry name" value="Putative isomerase YbhE"/>
    <property type="match status" value="1"/>
</dbReference>
<evidence type="ECO:0000259" key="2">
    <source>
        <dbReference type="Pfam" id="PF00326"/>
    </source>
</evidence>
<sequence>MFLFLMGLAATQLLFGQKTETNTHKKDKDTLGGWMSKFYSVTNPKVSPNDRYVLVGKTYKRNNDTLLVFDTEQPGQPIHTLVKKRNTIFLDNDKILAFGDGKAEVLHLKTSQKKVYENVQRAEALEKSGLYFILDKDKTLSLYDKNDKLINSVSGVSQYTTDKKSKIFIAEKEENKQTKENTNIVSAILSDNKSNNNTHKKNTNNKNGGNRQNKAVLYSTENEIMKLELAPSGKYLIVTEKGQHSDHLQVTFVPANTDADQNIFINQNLQIDARSFNTAKDYKSFSGKADFATVTEIGNGKSYFIDFDKRISPVKEEMMEIWYGTDKNLRKKKYGTQEHEYHIWNPENHHSEKLPTNKFSSFAPIGNDRYFLAFNTEEEFNYVNTSLLFSIYLYDITDTSPYQSVFTASSNITGTKDGTYIVGFEENQGNWVLYDLISFAKNLPSPTIITEKGLKNPVFSNDKRFLFFESDNGLWQYDLKSQKMSPTIISKGKEVKIMDKKIQSAYTQYNARFELSTIDLQKPMLLKVRDKKNNLTSYISWNKGKTETLIPPIQNRIKDIWYNQDNYNKGNSRIFSIEENYNSPPVLYRYEAQSKNKENRKTAIFKSGKEDKVIVNQKQEILSYTNTAGTKLKGLLYYPIGFNPNKKYPMVIRIYQQQAESSGVYPIPDYDEDGFNVRLLLEHGYFVFLPNIIYDARGTGIAALDCVNSGLDQLQAHPNIDQKRIGLTGHSMGGYETNFISTKSNRFAAYLSGASVNNIIKFYFSYNTHFNSFDYARFENGQFEMDIAFSENKEKYFKNNPIYDVEKVNAPILLWAGLRDENVTPDQTMAFYTGLLRNRKPVIALMYKDKEHDLGIGSRESKDLNLKTLEWWGYFLKGEKNIPWIEKEMKYYQ</sequence>
<accession>A0A7T7ZY17</accession>
<dbReference type="InterPro" id="IPR029058">
    <property type="entry name" value="AB_hydrolase_fold"/>
</dbReference>
<dbReference type="GO" id="GO:0006508">
    <property type="term" value="P:proteolysis"/>
    <property type="evidence" value="ECO:0007669"/>
    <property type="project" value="InterPro"/>
</dbReference>
<dbReference type="PANTHER" id="PTHR11731:SF193">
    <property type="entry name" value="DIPEPTIDYL PEPTIDASE 9"/>
    <property type="match status" value="1"/>
</dbReference>
<dbReference type="EMBL" id="CP067018">
    <property type="protein sequence ID" value="QQN58932.1"/>
    <property type="molecule type" value="Genomic_DNA"/>
</dbReference>
<dbReference type="Proteomes" id="UP000595426">
    <property type="component" value="Chromosome"/>
</dbReference>
<feature type="region of interest" description="Disordered" evidence="1">
    <location>
        <begin position="191"/>
        <end position="213"/>
    </location>
</feature>
<dbReference type="InterPro" id="IPR050278">
    <property type="entry name" value="Serine_Prot_S9B/DPPIV"/>
</dbReference>
<name>A0A7T7ZY17_9FLAO</name>
<dbReference type="SUPFAM" id="SSF53474">
    <property type="entry name" value="alpha/beta-Hydrolases"/>
    <property type="match status" value="1"/>
</dbReference>
<dbReference type="GO" id="GO:0008236">
    <property type="term" value="F:serine-type peptidase activity"/>
    <property type="evidence" value="ECO:0007669"/>
    <property type="project" value="InterPro"/>
</dbReference>
<dbReference type="AlphaFoldDB" id="A0A7T7ZY17"/>
<keyword evidence="4" id="KW-1185">Reference proteome</keyword>
<evidence type="ECO:0000256" key="1">
    <source>
        <dbReference type="SAM" id="MobiDB-lite"/>
    </source>
</evidence>
<feature type="compositionally biased region" description="Low complexity" evidence="1">
    <location>
        <begin position="204"/>
        <end position="213"/>
    </location>
</feature>
<dbReference type="Pfam" id="PF00326">
    <property type="entry name" value="Peptidase_S9"/>
    <property type="match status" value="1"/>
</dbReference>
<dbReference type="SUPFAM" id="SSF50993">
    <property type="entry name" value="Peptidase/esterase 'gauge' domain"/>
    <property type="match status" value="1"/>
</dbReference>
<evidence type="ECO:0000313" key="4">
    <source>
        <dbReference type="Proteomes" id="UP000595426"/>
    </source>
</evidence>
<proteinExistence type="predicted"/>
<dbReference type="RefSeq" id="WP_185949160.1">
    <property type="nucleotide sequence ID" value="NZ_CP067018.1"/>
</dbReference>
<dbReference type="InterPro" id="IPR001375">
    <property type="entry name" value="Peptidase_S9_cat"/>
</dbReference>
<dbReference type="GO" id="GO:0008239">
    <property type="term" value="F:dipeptidyl-peptidase activity"/>
    <property type="evidence" value="ECO:0007669"/>
    <property type="project" value="TreeGrafter"/>
</dbReference>
<protein>
    <submittedName>
        <fullName evidence="3">S9 family peptidase</fullName>
    </submittedName>
</protein>
<evidence type="ECO:0000313" key="3">
    <source>
        <dbReference type="EMBL" id="QQN58932.1"/>
    </source>
</evidence>
<organism evidence="3 4">
    <name type="scientific">Elizabethkingia bruuniana</name>
    <dbReference type="NCBI Taxonomy" id="1756149"/>
    <lineage>
        <taxon>Bacteria</taxon>
        <taxon>Pseudomonadati</taxon>
        <taxon>Bacteroidota</taxon>
        <taxon>Flavobacteriia</taxon>
        <taxon>Flavobacteriales</taxon>
        <taxon>Weeksellaceae</taxon>
        <taxon>Elizabethkingia</taxon>
    </lineage>
</organism>
<reference evidence="3 4" key="1">
    <citation type="submission" date="2020-12" db="EMBL/GenBank/DDBJ databases">
        <title>FDA dAtabase for Regulatory Grade micrObial Sequences (FDA-ARGOS): Supporting development and validation of Infectious Disease Dx tests.</title>
        <authorList>
            <person name="Kerrigan L."/>
            <person name="Long C."/>
            <person name="Tallon L."/>
            <person name="Sadzewicz L."/>
            <person name="Zhao X."/>
            <person name="Boylan J."/>
            <person name="Ott S."/>
            <person name="Bowen H."/>
            <person name="Vavikolanu K."/>
            <person name="Mehta A."/>
            <person name="Aluvathingal J."/>
            <person name="Nadendla S."/>
            <person name="Yan Y."/>
            <person name="Sichtig H."/>
        </authorList>
    </citation>
    <scope>NUCLEOTIDE SEQUENCE [LARGE SCALE GENOMIC DNA]</scope>
    <source>
        <strain evidence="3 4">FDAARGOS_1031</strain>
    </source>
</reference>
<gene>
    <name evidence="3" type="ORF">I6H88_21350</name>
</gene>
<dbReference type="PANTHER" id="PTHR11731">
    <property type="entry name" value="PROTEASE FAMILY S9B,C DIPEPTIDYL-PEPTIDASE IV-RELATED"/>
    <property type="match status" value="1"/>
</dbReference>
<feature type="domain" description="Peptidase S9 prolyl oligopeptidase catalytic" evidence="2">
    <location>
        <begin position="710"/>
        <end position="874"/>
    </location>
</feature>
<dbReference type="Gene3D" id="3.40.50.1820">
    <property type="entry name" value="alpha/beta hydrolase"/>
    <property type="match status" value="1"/>
</dbReference>